<proteinExistence type="predicted"/>
<sequence>MNTTVDWKRAIFMYGRVGVDEDDSTTPHVSAKEVTEQLAGFASGSDDVTLMLHSLGGTYDDVMEILGFEHLVPFKTNVFSFGCCLGEAALLLFASTGNRIVSSGTRITTTDVFEDVGFVNASKIQGYARMFEQRRESLLHFLEQRSGTPREVLREKILNGNNRPILPSEALQLHLVDEVFDVLQHN</sequence>
<protein>
    <recommendedName>
        <fullName evidence="2">ATP-dependent Clp protease proteolytic subunit</fullName>
    </recommendedName>
</protein>
<organism evidence="1">
    <name type="scientific">uncultured spirochete</name>
    <dbReference type="NCBI Taxonomy" id="156406"/>
    <lineage>
        <taxon>Bacteria</taxon>
        <taxon>Pseudomonadati</taxon>
        <taxon>Spirochaetota</taxon>
        <taxon>Spirochaetia</taxon>
        <taxon>Spirochaetales</taxon>
        <taxon>environmental samples</taxon>
    </lineage>
</organism>
<accession>A0A3P3XP25</accession>
<dbReference type="AlphaFoldDB" id="A0A3P3XP25"/>
<evidence type="ECO:0000313" key="1">
    <source>
        <dbReference type="EMBL" id="SLM18017.1"/>
    </source>
</evidence>
<evidence type="ECO:0008006" key="2">
    <source>
        <dbReference type="Google" id="ProtNLM"/>
    </source>
</evidence>
<dbReference type="Gene3D" id="3.90.226.10">
    <property type="entry name" value="2-enoyl-CoA Hydratase, Chain A, domain 1"/>
    <property type="match status" value="1"/>
</dbReference>
<name>A0A3P3XP25_9SPIR</name>
<reference evidence="1" key="1">
    <citation type="submission" date="2017-02" db="EMBL/GenBank/DDBJ databases">
        <authorList>
            <person name="Regsiter A."/>
            <person name="William W."/>
        </authorList>
    </citation>
    <scope>NUCLEOTIDE SEQUENCE</scope>
    <source>
        <strain evidence="1">BdmA 4</strain>
    </source>
</reference>
<gene>
    <name evidence="1" type="ORF">SPIRO4BDMA_40589</name>
</gene>
<dbReference type="InterPro" id="IPR029045">
    <property type="entry name" value="ClpP/crotonase-like_dom_sf"/>
</dbReference>
<dbReference type="SUPFAM" id="SSF52096">
    <property type="entry name" value="ClpP/crotonase"/>
    <property type="match status" value="1"/>
</dbReference>
<dbReference type="InterPro" id="IPR023562">
    <property type="entry name" value="ClpP/TepA"/>
</dbReference>
<dbReference type="Pfam" id="PF00574">
    <property type="entry name" value="CLP_protease"/>
    <property type="match status" value="1"/>
</dbReference>
<dbReference type="EMBL" id="FWDO01000004">
    <property type="protein sequence ID" value="SLM18017.1"/>
    <property type="molecule type" value="Genomic_DNA"/>
</dbReference>